<proteinExistence type="inferred from homology"/>
<dbReference type="PRINTS" id="PR00990">
    <property type="entry name" value="RIBOKINASE"/>
</dbReference>
<dbReference type="PROSITE" id="PS00584">
    <property type="entry name" value="PFKB_KINASES_2"/>
    <property type="match status" value="1"/>
</dbReference>
<gene>
    <name evidence="6" type="ORF">ATL31_1202</name>
</gene>
<organism evidence="6 7">
    <name type="scientific">Phycicoccus duodecadis</name>
    <dbReference type="NCBI Taxonomy" id="173053"/>
    <lineage>
        <taxon>Bacteria</taxon>
        <taxon>Bacillati</taxon>
        <taxon>Actinomycetota</taxon>
        <taxon>Actinomycetes</taxon>
        <taxon>Micrococcales</taxon>
        <taxon>Intrasporangiaceae</taxon>
        <taxon>Phycicoccus</taxon>
    </lineage>
</organism>
<evidence type="ECO:0000256" key="4">
    <source>
        <dbReference type="RuleBase" id="RU003704"/>
    </source>
</evidence>
<evidence type="ECO:0000256" key="3">
    <source>
        <dbReference type="ARBA" id="ARBA00022777"/>
    </source>
</evidence>
<dbReference type="Proteomes" id="UP000233781">
    <property type="component" value="Unassembled WGS sequence"/>
</dbReference>
<protein>
    <submittedName>
        <fullName evidence="6">Sulfofructose kinase</fullName>
    </submittedName>
</protein>
<dbReference type="PANTHER" id="PTHR42774:SF3">
    <property type="entry name" value="KETOHEXOKINASE"/>
    <property type="match status" value="1"/>
</dbReference>
<dbReference type="SUPFAM" id="SSF53613">
    <property type="entry name" value="Ribokinase-like"/>
    <property type="match status" value="1"/>
</dbReference>
<keyword evidence="2 4" id="KW-0808">Transferase</keyword>
<evidence type="ECO:0000256" key="2">
    <source>
        <dbReference type="ARBA" id="ARBA00022679"/>
    </source>
</evidence>
<comment type="similarity">
    <text evidence="1 4">Belongs to the carbohydrate kinase PfkB family.</text>
</comment>
<keyword evidence="3 4" id="KW-0418">Kinase</keyword>
<name>A0A2N3YHT2_9MICO</name>
<dbReference type="InterPro" id="IPR011611">
    <property type="entry name" value="PfkB_dom"/>
</dbReference>
<dbReference type="AlphaFoldDB" id="A0A2N3YHT2"/>
<dbReference type="InterPro" id="IPR029056">
    <property type="entry name" value="Ribokinase-like"/>
</dbReference>
<sequence length="306" mass="30747">MSQTAARDGKAPTVFVGAATMDSIAVVAGYPGPDERVVAEGLTFAGGGPAATAAVSAARLGVSCAFVGTVGDDLDGERILAELESEGVDVSGVTRARGRRSAASVIVVDRTHGTRAICARPGPPVDTSLGADLIAAAEWVHADHLGWAAVRALVDPGSDGRPALSVDAGNPIPDFSPRGVDLYVPTVAALRRDHGDAPPEALVRASHALGARRVVATDGGRGSYGADPGGDVVHVAAVPTDVVSTLGAGDVFHGALVAAHVRGVPLEDALRYANAVAAASCTGIDGRSAIPSHDRVLRHLGTVPLT</sequence>
<dbReference type="OrthoDB" id="9795789at2"/>
<evidence type="ECO:0000256" key="1">
    <source>
        <dbReference type="ARBA" id="ARBA00010688"/>
    </source>
</evidence>
<dbReference type="PANTHER" id="PTHR42774">
    <property type="entry name" value="PHOSPHOTRANSFERASE SYSTEM TRANSPORT PROTEIN"/>
    <property type="match status" value="1"/>
</dbReference>
<keyword evidence="7" id="KW-1185">Reference proteome</keyword>
<accession>A0A2N3YHT2</accession>
<feature type="domain" description="Carbohydrate kinase PfkB" evidence="5">
    <location>
        <begin position="14"/>
        <end position="130"/>
    </location>
</feature>
<dbReference type="InterPro" id="IPR002173">
    <property type="entry name" value="Carboh/pur_kinase_PfkB_CS"/>
</dbReference>
<dbReference type="InterPro" id="IPR002139">
    <property type="entry name" value="Ribo/fructo_kinase"/>
</dbReference>
<dbReference type="Gene3D" id="3.40.1190.20">
    <property type="match status" value="1"/>
</dbReference>
<reference evidence="6 7" key="1">
    <citation type="submission" date="2017-12" db="EMBL/GenBank/DDBJ databases">
        <title>Sequencing the genomes of 1000 Actinobacteria strains.</title>
        <authorList>
            <person name="Klenk H.-P."/>
        </authorList>
    </citation>
    <scope>NUCLEOTIDE SEQUENCE [LARGE SCALE GENOMIC DNA]</scope>
    <source>
        <strain evidence="6 7">DSM 12806</strain>
    </source>
</reference>
<dbReference type="GO" id="GO:0016301">
    <property type="term" value="F:kinase activity"/>
    <property type="evidence" value="ECO:0007669"/>
    <property type="project" value="UniProtKB-KW"/>
</dbReference>
<dbReference type="Pfam" id="PF00294">
    <property type="entry name" value="PfkB"/>
    <property type="match status" value="2"/>
</dbReference>
<evidence type="ECO:0000313" key="6">
    <source>
        <dbReference type="EMBL" id="PKW26391.1"/>
    </source>
</evidence>
<dbReference type="RefSeq" id="WP_101394966.1">
    <property type="nucleotide sequence ID" value="NZ_PJNE01000001.1"/>
</dbReference>
<feature type="domain" description="Carbohydrate kinase PfkB" evidence="5">
    <location>
        <begin position="194"/>
        <end position="289"/>
    </location>
</feature>
<evidence type="ECO:0000313" key="7">
    <source>
        <dbReference type="Proteomes" id="UP000233781"/>
    </source>
</evidence>
<evidence type="ECO:0000259" key="5">
    <source>
        <dbReference type="Pfam" id="PF00294"/>
    </source>
</evidence>
<dbReference type="EMBL" id="PJNE01000001">
    <property type="protein sequence ID" value="PKW26391.1"/>
    <property type="molecule type" value="Genomic_DNA"/>
</dbReference>
<comment type="caution">
    <text evidence="6">The sequence shown here is derived from an EMBL/GenBank/DDBJ whole genome shotgun (WGS) entry which is preliminary data.</text>
</comment>
<dbReference type="InterPro" id="IPR052562">
    <property type="entry name" value="Ketohexokinase-related"/>
</dbReference>